<evidence type="ECO:0000313" key="1">
    <source>
        <dbReference type="EMBL" id="MEJ8662036.1"/>
    </source>
</evidence>
<protein>
    <submittedName>
        <fullName evidence="1">Uncharacterized protein</fullName>
    </submittedName>
</protein>
<evidence type="ECO:0000313" key="2">
    <source>
        <dbReference type="Proteomes" id="UP001375539"/>
    </source>
</evidence>
<sequence length="291" mass="31964">MVAYLLLVTALGALAASDGPPGTPGRTEMSAARTQAPVPRTQASPTDPHRLPPIYGMTHRWSAAAERIQRAHHQVVGACMSRLGFAYPPTPPPSTSRSEDPWPFPFGFETTDQLQPRPAQPAPAETPRGEAFERALFGDPDHRVTARGAKLTVNRPATGCLAEADGRLQGEMRIRSMQLSILLYEAETTALQLLDADAAFRGATEQWRRCVQRAGFPVRDPRDLLRKSSAQPDPAAAQADVRCKRSTGYLTTAYDRLARIQQRLLDKDPSLARDWARIQARQDSVARDVLP</sequence>
<organism evidence="1 2">
    <name type="scientific">Streptomyces pratisoli</name>
    <dbReference type="NCBI Taxonomy" id="3139917"/>
    <lineage>
        <taxon>Bacteria</taxon>
        <taxon>Bacillati</taxon>
        <taxon>Actinomycetota</taxon>
        <taxon>Actinomycetes</taxon>
        <taxon>Kitasatosporales</taxon>
        <taxon>Streptomycetaceae</taxon>
        <taxon>Streptomyces</taxon>
    </lineage>
</organism>
<name>A0ACC6QUG8_9ACTN</name>
<keyword evidence="2" id="KW-1185">Reference proteome</keyword>
<dbReference type="Proteomes" id="UP001375539">
    <property type="component" value="Unassembled WGS sequence"/>
</dbReference>
<reference evidence="1" key="1">
    <citation type="submission" date="2024-03" db="EMBL/GenBank/DDBJ databases">
        <title>Novel Streptomyces species of biotechnological and ecological value are a feature of Machair soil.</title>
        <authorList>
            <person name="Prole J.R."/>
            <person name="Goodfellow M."/>
            <person name="Allenby N."/>
            <person name="Ward A.C."/>
        </authorList>
    </citation>
    <scope>NUCLEOTIDE SEQUENCE</scope>
    <source>
        <strain evidence="1">MS1.AVA.4</strain>
    </source>
</reference>
<accession>A0ACC6QUG8</accession>
<comment type="caution">
    <text evidence="1">The sequence shown here is derived from an EMBL/GenBank/DDBJ whole genome shotgun (WGS) entry which is preliminary data.</text>
</comment>
<dbReference type="EMBL" id="JBBKAI010000002">
    <property type="protein sequence ID" value="MEJ8662036.1"/>
    <property type="molecule type" value="Genomic_DNA"/>
</dbReference>
<proteinExistence type="predicted"/>
<gene>
    <name evidence="1" type="ORF">WKI58_37025</name>
</gene>